<sequence length="950" mass="108383">MSVVHVHYPQKKSDYITSEIQLNRPLRCTRDVLRNDATDGNMPLSCTYPNPFLEATLILLSNMKGENALNLPLLSYNSKFPITTQLNSLNEMDSMASINHANHNLSKILMNYIQNNIHEISKIDTQLYLPYHSQDMNWPDLCSECKYAPATSSNVENRFCYTCALKTNGVTQGKLHYRNAEKSQDVCILDIERSPQELERIKVLHDLVEENDPRFVIENGSHSIGYSESTPHPLIPVNVPDANWNPYSLCTNTMTVLTNISINSDWHWTSLGNQANSKAFEHCEYCQGRFDAVLFAYPCMHSHSCVYCYVNKLALDTHVLMCHKCNQPFSWLLYLHRYTYVEETLSVKLITHNNTCVNMMLLPHFPLKRHAGEDPERVIRSNPNIHNAWNTIRVLAMLKWLHNDKYAFPFETTLKIKGKIFSPLKIYIPLQITNTKCCVYDRANDIAYLPIHNIETKKFCTIQGNFLNVCRILSSYNTCLLKYSLFQNIGAIPESIRIPQKTFLSLPKIPQMRNIINTLSFAALNDVNAATSCIELIVEQLVGPMKLLDADAILSFASFNGRIYEIMLSYITQHTFPLKIRGNDLKHCITFDGTFTEKLIDRLSNHLRDVVNRVVELDEFGRCCVSVGSNFDIMDVYRKDETIGKTLEEYVPRFRYVVSPEPGILKINGVFTVNMASIISTPNTSSMDWMLRSPRHWAMLFSHFLLYSPQTTSTNDTFIDVCSEGIMQITRYNLNIIEIALFNTLQKYFNTLSCFKVVNDKTPLLHSCMRYVCAPYDAVRPPLLTTNPYKVRYAYSDLNRLELLLDSIKLSCMALHFNHMSRNVAWNPSEADNFDAYEPIVNFTFENGAFELISVACTSAVIGKEVMIYNEDMEIVPREVAPGIASELTGVDVEKFQNSPQLLNSTLTSFLNLVYGVESCGNVMLCSKIRATLNKYNAKIVPLNKNAAQG</sequence>
<dbReference type="EMBL" id="GADI01003857">
    <property type="protein sequence ID" value="JAA69951.1"/>
    <property type="molecule type" value="mRNA"/>
</dbReference>
<dbReference type="AlphaFoldDB" id="A0A0K8RFU3"/>
<reference evidence="1" key="1">
    <citation type="submission" date="2012-12" db="EMBL/GenBank/DDBJ databases">
        <title>Identification and characterization of a phenylalanine ammonia-lyase gene family in Isatis indigotica Fort.</title>
        <authorList>
            <person name="Liu Q."/>
            <person name="Chen J."/>
            <person name="Zhou X."/>
            <person name="Di P."/>
            <person name="Xiao Y."/>
            <person name="Xuan H."/>
            <person name="Zhang L."/>
            <person name="Chen W."/>
        </authorList>
    </citation>
    <scope>NUCLEOTIDE SEQUENCE</scope>
    <source>
        <tissue evidence="1">Salivary gland</tissue>
    </source>
</reference>
<proteinExistence type="evidence at transcript level"/>
<evidence type="ECO:0000313" key="1">
    <source>
        <dbReference type="EMBL" id="JAA69951.1"/>
    </source>
</evidence>
<organism evidence="1">
    <name type="scientific">Ixodes ricinus</name>
    <name type="common">Common tick</name>
    <name type="synonym">Acarus ricinus</name>
    <dbReference type="NCBI Taxonomy" id="34613"/>
    <lineage>
        <taxon>Eukaryota</taxon>
        <taxon>Metazoa</taxon>
        <taxon>Ecdysozoa</taxon>
        <taxon>Arthropoda</taxon>
        <taxon>Chelicerata</taxon>
        <taxon>Arachnida</taxon>
        <taxon>Acari</taxon>
        <taxon>Parasitiformes</taxon>
        <taxon>Ixodida</taxon>
        <taxon>Ixodoidea</taxon>
        <taxon>Ixodidae</taxon>
        <taxon>Ixodinae</taxon>
        <taxon>Ixodes</taxon>
    </lineage>
</organism>
<protein>
    <submittedName>
        <fullName evidence="1">Putative inhibitor of apoptosis 1 diap1</fullName>
    </submittedName>
</protein>
<name>A0A0K8RFU3_IXORI</name>
<accession>A0A0K8RFU3</accession>